<reference evidence="3" key="1">
    <citation type="journal article" date="2014" name="Front. Microbiol.">
        <title>High frequency of phylogenetically diverse reductive dehalogenase-homologous genes in deep subseafloor sedimentary metagenomes.</title>
        <authorList>
            <person name="Kawai M."/>
            <person name="Futagami T."/>
            <person name="Toyoda A."/>
            <person name="Takaki Y."/>
            <person name="Nishi S."/>
            <person name="Hori S."/>
            <person name="Arai W."/>
            <person name="Tsubouchi T."/>
            <person name="Morono Y."/>
            <person name="Uchiyama I."/>
            <person name="Ito T."/>
            <person name="Fujiyama A."/>
            <person name="Inagaki F."/>
            <person name="Takami H."/>
        </authorList>
    </citation>
    <scope>NUCLEOTIDE SEQUENCE</scope>
    <source>
        <strain evidence="3">Expedition CK06-06</strain>
    </source>
</reference>
<name>X1QNY2_9ZZZZ</name>
<keyword evidence="1" id="KW-0560">Oxidoreductase</keyword>
<dbReference type="InterPro" id="IPR019752">
    <property type="entry name" value="Pyrv/ketoisovalerate_OxRed_cat"/>
</dbReference>
<dbReference type="EMBL" id="BARV01029466">
    <property type="protein sequence ID" value="GAI44959.1"/>
    <property type="molecule type" value="Genomic_DNA"/>
</dbReference>
<evidence type="ECO:0000313" key="3">
    <source>
        <dbReference type="EMBL" id="GAI44959.1"/>
    </source>
</evidence>
<dbReference type="Gene3D" id="3.40.920.10">
    <property type="entry name" value="Pyruvate-ferredoxin oxidoreductase, PFOR, domain III"/>
    <property type="match status" value="1"/>
</dbReference>
<evidence type="ECO:0000256" key="1">
    <source>
        <dbReference type="ARBA" id="ARBA00023002"/>
    </source>
</evidence>
<dbReference type="PANTHER" id="PTHR43366">
    <property type="entry name" value="PYRUVATE SYNTHASE SUBUNIT PORC"/>
    <property type="match status" value="1"/>
</dbReference>
<dbReference type="InterPro" id="IPR011894">
    <property type="entry name" value="PorC_KorC"/>
</dbReference>
<sequence>FTRISEVPISLHSHVRTPDAVVVLDSTLLDTVDVTFGLGEKGVILVNSPETPQAIRRKLGLNKGKVFTVDATSISIEILGKNLPNTPMLGALIKVTSLLSLDTVASSIKHKFGKKFSSRIIEGNIEAIKKAYEEVKEE</sequence>
<accession>X1QNY2</accession>
<dbReference type="SUPFAM" id="SSF53323">
    <property type="entry name" value="Pyruvate-ferredoxin oxidoreductase, PFOR, domain III"/>
    <property type="match status" value="1"/>
</dbReference>
<dbReference type="GO" id="GO:0016625">
    <property type="term" value="F:oxidoreductase activity, acting on the aldehyde or oxo group of donors, iron-sulfur protein as acceptor"/>
    <property type="evidence" value="ECO:0007669"/>
    <property type="project" value="InterPro"/>
</dbReference>
<evidence type="ECO:0000259" key="2">
    <source>
        <dbReference type="Pfam" id="PF01558"/>
    </source>
</evidence>
<proteinExistence type="predicted"/>
<feature type="domain" description="Pyruvate/ketoisovalerate oxidoreductase catalytic" evidence="2">
    <location>
        <begin position="2"/>
        <end position="133"/>
    </location>
</feature>
<feature type="non-terminal residue" evidence="3">
    <location>
        <position position="1"/>
    </location>
</feature>
<organism evidence="3">
    <name type="scientific">marine sediment metagenome</name>
    <dbReference type="NCBI Taxonomy" id="412755"/>
    <lineage>
        <taxon>unclassified sequences</taxon>
        <taxon>metagenomes</taxon>
        <taxon>ecological metagenomes</taxon>
    </lineage>
</organism>
<dbReference type="NCBIfam" id="TIGR02175">
    <property type="entry name" value="PorC_KorC"/>
    <property type="match status" value="1"/>
</dbReference>
<dbReference type="InterPro" id="IPR051626">
    <property type="entry name" value="Oxidoreductase_gamma_subunit"/>
</dbReference>
<protein>
    <recommendedName>
        <fullName evidence="2">Pyruvate/ketoisovalerate oxidoreductase catalytic domain-containing protein</fullName>
    </recommendedName>
</protein>
<dbReference type="AlphaFoldDB" id="X1QNY2"/>
<gene>
    <name evidence="3" type="ORF">S06H3_46980</name>
</gene>
<comment type="caution">
    <text evidence="3">The sequence shown here is derived from an EMBL/GenBank/DDBJ whole genome shotgun (WGS) entry which is preliminary data.</text>
</comment>
<dbReference type="InterPro" id="IPR002869">
    <property type="entry name" value="Pyrv_flavodox_OxRed_cen"/>
</dbReference>
<dbReference type="PANTHER" id="PTHR43366:SF1">
    <property type="entry name" value="PYRUVATE SYNTHASE SUBUNIT PORC"/>
    <property type="match status" value="1"/>
</dbReference>
<dbReference type="Pfam" id="PF01558">
    <property type="entry name" value="POR"/>
    <property type="match status" value="1"/>
</dbReference>